<proteinExistence type="predicted"/>
<name>A0A2G0Q2T0_XENHO</name>
<dbReference type="EMBL" id="NJAI01000006">
    <property type="protein sequence ID" value="PHM53533.1"/>
    <property type="molecule type" value="Genomic_DNA"/>
</dbReference>
<gene>
    <name evidence="1" type="ORF">Xhom_03531</name>
</gene>
<comment type="caution">
    <text evidence="1">The sequence shown here is derived from an EMBL/GenBank/DDBJ whole genome shotgun (WGS) entry which is preliminary data.</text>
</comment>
<dbReference type="RefSeq" id="WP_157104597.1">
    <property type="nucleotide sequence ID" value="NZ_CAWNQJ010000090.1"/>
</dbReference>
<protein>
    <submittedName>
        <fullName evidence="1">Uncharacterized protein</fullName>
    </submittedName>
</protein>
<organism evidence="1 2">
    <name type="scientific">Xenorhabdus hominickii</name>
    <dbReference type="NCBI Taxonomy" id="351679"/>
    <lineage>
        <taxon>Bacteria</taxon>
        <taxon>Pseudomonadati</taxon>
        <taxon>Pseudomonadota</taxon>
        <taxon>Gammaproteobacteria</taxon>
        <taxon>Enterobacterales</taxon>
        <taxon>Morganellaceae</taxon>
        <taxon>Xenorhabdus</taxon>
    </lineage>
</organism>
<reference evidence="1 2" key="1">
    <citation type="journal article" date="2017" name="Nat. Microbiol.">
        <title>Natural product diversity associated with the nematode symbionts Photorhabdus and Xenorhabdus.</title>
        <authorList>
            <person name="Tobias N.J."/>
            <person name="Wolff H."/>
            <person name="Djahanschiri B."/>
            <person name="Grundmann F."/>
            <person name="Kronenwerth M."/>
            <person name="Shi Y.M."/>
            <person name="Simonyi S."/>
            <person name="Grun P."/>
            <person name="Shapiro-Ilan D."/>
            <person name="Pidot S.J."/>
            <person name="Stinear T.P."/>
            <person name="Ebersberger I."/>
            <person name="Bode H.B."/>
        </authorList>
    </citation>
    <scope>NUCLEOTIDE SEQUENCE [LARGE SCALE GENOMIC DNA]</scope>
    <source>
        <strain evidence="1 2">DSM 17903</strain>
    </source>
</reference>
<sequence>MNAAQSQRLSGWDAFITFSLLFHCSPNPDFRQLRQVVDDVLVHASCLMLT</sequence>
<dbReference type="Proteomes" id="UP000225433">
    <property type="component" value="Unassembled WGS sequence"/>
</dbReference>
<accession>A0A2G0Q2T0</accession>
<evidence type="ECO:0000313" key="1">
    <source>
        <dbReference type="EMBL" id="PHM53533.1"/>
    </source>
</evidence>
<dbReference type="AlphaFoldDB" id="A0A2G0Q2T0"/>
<evidence type="ECO:0000313" key="2">
    <source>
        <dbReference type="Proteomes" id="UP000225433"/>
    </source>
</evidence>